<accession>A0AAN1J9L7</accession>
<proteinExistence type="predicted"/>
<feature type="transmembrane region" description="Helical" evidence="1">
    <location>
        <begin position="120"/>
        <end position="138"/>
    </location>
</feature>
<feature type="transmembrane region" description="Helical" evidence="1">
    <location>
        <begin position="357"/>
        <end position="374"/>
    </location>
</feature>
<sequence length="505" mass="55884">MAVTKHNSSARISTIGTLGILAIFAIVIWLRFRSWAPQLFYGDDLFNYMLYHGDRFQSKWADLFFSESGQKFRFVFSSLMHVEIALFGKSTTAYFIVNVAIHAASSTVLAVLMYRCCENWFVAFILGVIAATSHLGLYEVTQATGQVESLGLFFCTLTMLSVFEWNVAGKKDASSQRAYKWSALLWAFLAFNSHERYIVLLPWLGLFFVSGKQAGSRKERLIFIGICLLLVATNFLIKRLVFHSNFFQGTGGQPLGVNFGSIGALSSEAFLSVIGVNHGPQYLTGAEWSDFSMLVKIMTMLFTGTCLLLITTGMVRRRKVACSEAAPAGWSLYCAALIVLLLLPAVLTIRMEQRWELGPFFLFLTMVACGFGVLHDQGNRLLATYALSLIVAGSVVIESRISRSFDEVAYLSVDRFASEVKHTLVDQQGALRDGEIVIVADPGYCVGTLLDGGFFLVYGGNYRPVSCAKDIAQARLEACRSGARLFNWTASKTLVELRNACDANQ</sequence>
<feature type="transmembrane region" description="Helical" evidence="1">
    <location>
        <begin position="221"/>
        <end position="237"/>
    </location>
</feature>
<gene>
    <name evidence="2" type="ORF">C2L64_13895</name>
</gene>
<keyword evidence="1" id="KW-0812">Transmembrane</keyword>
<dbReference type="AlphaFoldDB" id="A0AAN1J9L7"/>
<feature type="transmembrane region" description="Helical" evidence="1">
    <location>
        <begin position="381"/>
        <end position="397"/>
    </location>
</feature>
<name>A0AAN1J9L7_9BURK</name>
<evidence type="ECO:0000313" key="2">
    <source>
        <dbReference type="EMBL" id="AUT69258.1"/>
    </source>
</evidence>
<keyword evidence="1" id="KW-1133">Transmembrane helix</keyword>
<reference evidence="2 3" key="1">
    <citation type="submission" date="2018-01" db="EMBL/GenBank/DDBJ databases">
        <title>Species boundaries and ecological features among Paraburkholderia terrae DSMZ17804T, P. hospita DSMZ17164T and P. caribensis DSMZ13236T.</title>
        <authorList>
            <person name="Pratama A.A."/>
        </authorList>
    </citation>
    <scope>NUCLEOTIDE SEQUENCE [LARGE SCALE GENOMIC DNA]</scope>
    <source>
        <strain evidence="2 3">DSM 17164</strain>
    </source>
</reference>
<keyword evidence="1" id="KW-0472">Membrane</keyword>
<evidence type="ECO:0000256" key="1">
    <source>
        <dbReference type="SAM" id="Phobius"/>
    </source>
</evidence>
<feature type="transmembrane region" description="Helical" evidence="1">
    <location>
        <begin position="330"/>
        <end position="351"/>
    </location>
</feature>
<dbReference type="KEGG" id="phs:C2L64_13895"/>
<evidence type="ECO:0000313" key="3">
    <source>
        <dbReference type="Proteomes" id="UP000236649"/>
    </source>
</evidence>
<feature type="transmembrane region" description="Helical" evidence="1">
    <location>
        <begin position="291"/>
        <end position="310"/>
    </location>
</feature>
<dbReference type="EMBL" id="CP026105">
    <property type="protein sequence ID" value="AUT69258.1"/>
    <property type="molecule type" value="Genomic_DNA"/>
</dbReference>
<feature type="transmembrane region" description="Helical" evidence="1">
    <location>
        <begin position="150"/>
        <end position="168"/>
    </location>
</feature>
<dbReference type="Proteomes" id="UP000236649">
    <property type="component" value="Chromosome 1"/>
</dbReference>
<protein>
    <submittedName>
        <fullName evidence="2">Uncharacterized protein</fullName>
    </submittedName>
</protein>
<feature type="transmembrane region" description="Helical" evidence="1">
    <location>
        <begin position="183"/>
        <end position="209"/>
    </location>
</feature>
<feature type="transmembrane region" description="Helical" evidence="1">
    <location>
        <begin position="12"/>
        <end position="32"/>
    </location>
</feature>
<feature type="transmembrane region" description="Helical" evidence="1">
    <location>
        <begin position="95"/>
        <end position="114"/>
    </location>
</feature>
<organism evidence="2 3">
    <name type="scientific">Paraburkholderia hospita</name>
    <dbReference type="NCBI Taxonomy" id="169430"/>
    <lineage>
        <taxon>Bacteria</taxon>
        <taxon>Pseudomonadati</taxon>
        <taxon>Pseudomonadota</taxon>
        <taxon>Betaproteobacteria</taxon>
        <taxon>Burkholderiales</taxon>
        <taxon>Burkholderiaceae</taxon>
        <taxon>Paraburkholderia</taxon>
    </lineage>
</organism>